<dbReference type="InterPro" id="IPR004805">
    <property type="entry name" value="DnaE2/DnaE/PolC"/>
</dbReference>
<dbReference type="Proteomes" id="UP000622648">
    <property type="component" value="Unassembled WGS sequence"/>
</dbReference>
<accession>A0ABQ1SQK2</accession>
<proteinExistence type="predicted"/>
<organism evidence="1 2">
    <name type="scientific">Pedobacter psychrotolerans</name>
    <dbReference type="NCBI Taxonomy" id="1843235"/>
    <lineage>
        <taxon>Bacteria</taxon>
        <taxon>Pseudomonadati</taxon>
        <taxon>Bacteroidota</taxon>
        <taxon>Sphingobacteriia</taxon>
        <taxon>Sphingobacteriales</taxon>
        <taxon>Sphingobacteriaceae</taxon>
        <taxon>Pedobacter</taxon>
    </lineage>
</organism>
<name>A0ABQ1SQK2_9SPHI</name>
<protein>
    <submittedName>
        <fullName evidence="1">Uncharacterized protein</fullName>
    </submittedName>
</protein>
<sequence>MLDGPSLLAYPTDIEAYGRLSALLTIGNMRAEKGEYHISRADVYAHRKGIIFAVVMPGMLNRRFEYEASFITAVADCSEALRGQLYLAATRSYMGNDNKLIFRTSQLPDFYRIPVVATGDVHYHHPARRDLQDVLTCVREKCKIQEAGFRLHQNAERYMKEVAEMKRLFRKYPSTIYNTMVISEACNFSLDELKYVYPE</sequence>
<dbReference type="Gene3D" id="3.20.20.140">
    <property type="entry name" value="Metal-dependent hydrolases"/>
    <property type="match status" value="1"/>
</dbReference>
<reference evidence="2" key="1">
    <citation type="journal article" date="2019" name="Int. J. Syst. Evol. Microbiol.">
        <title>The Global Catalogue of Microorganisms (GCM) 10K type strain sequencing project: providing services to taxonomists for standard genome sequencing and annotation.</title>
        <authorList>
            <consortium name="The Broad Institute Genomics Platform"/>
            <consortium name="The Broad Institute Genome Sequencing Center for Infectious Disease"/>
            <person name="Wu L."/>
            <person name="Ma J."/>
        </authorList>
    </citation>
    <scope>NUCLEOTIDE SEQUENCE [LARGE SCALE GENOMIC DNA]</scope>
    <source>
        <strain evidence="2">CGMCC 1.15644</strain>
    </source>
</reference>
<gene>
    <name evidence="1" type="ORF">GCM10011413_11680</name>
</gene>
<dbReference type="PANTHER" id="PTHR32294:SF4">
    <property type="entry name" value="ERROR-PRONE DNA POLYMERASE"/>
    <property type="match status" value="1"/>
</dbReference>
<evidence type="ECO:0000313" key="2">
    <source>
        <dbReference type="Proteomes" id="UP000622648"/>
    </source>
</evidence>
<dbReference type="EMBL" id="BMJO01000002">
    <property type="protein sequence ID" value="GGE47220.1"/>
    <property type="molecule type" value="Genomic_DNA"/>
</dbReference>
<dbReference type="PANTHER" id="PTHR32294">
    <property type="entry name" value="DNA POLYMERASE III SUBUNIT ALPHA"/>
    <property type="match status" value="1"/>
</dbReference>
<keyword evidence="2" id="KW-1185">Reference proteome</keyword>
<comment type="caution">
    <text evidence="1">The sequence shown here is derived from an EMBL/GenBank/DDBJ whole genome shotgun (WGS) entry which is preliminary data.</text>
</comment>
<evidence type="ECO:0000313" key="1">
    <source>
        <dbReference type="EMBL" id="GGE47220.1"/>
    </source>
</evidence>